<gene>
    <name evidence="3" type="ORF">EV685_0987</name>
</gene>
<dbReference type="Gene3D" id="3.40.50.2000">
    <property type="entry name" value="Glycogen Phosphorylase B"/>
    <property type="match status" value="2"/>
</dbReference>
<dbReference type="CDD" id="cd03789">
    <property type="entry name" value="GT9_LPS_heptosyltransferase"/>
    <property type="match status" value="1"/>
</dbReference>
<reference evidence="3 4" key="1">
    <citation type="submission" date="2019-02" db="EMBL/GenBank/DDBJ databases">
        <title>Genomic Encyclopedia of Type Strains, Phase IV (KMG-IV): sequencing the most valuable type-strain genomes for metagenomic binning, comparative biology and taxonomic classification.</title>
        <authorList>
            <person name="Goeker M."/>
        </authorList>
    </citation>
    <scope>NUCLEOTIDE SEQUENCE [LARGE SCALE GENOMIC DNA]</scope>
    <source>
        <strain evidence="3 4">DSM 10617</strain>
    </source>
</reference>
<organism evidence="3 4">
    <name type="scientific">Sphaerotilus mobilis</name>
    <dbReference type="NCBI Taxonomy" id="47994"/>
    <lineage>
        <taxon>Bacteria</taxon>
        <taxon>Pseudomonadati</taxon>
        <taxon>Pseudomonadota</taxon>
        <taxon>Betaproteobacteria</taxon>
        <taxon>Burkholderiales</taxon>
        <taxon>Sphaerotilaceae</taxon>
        <taxon>Sphaerotilus</taxon>
    </lineage>
</organism>
<dbReference type="PANTHER" id="PTHR30160">
    <property type="entry name" value="TETRAACYLDISACCHARIDE 4'-KINASE-RELATED"/>
    <property type="match status" value="1"/>
</dbReference>
<proteinExistence type="predicted"/>
<dbReference type="Proteomes" id="UP000293433">
    <property type="component" value="Unassembled WGS sequence"/>
</dbReference>
<sequence length="358" mass="39418">MVLTPISSVAAGPRPVVVRFPALGDTVLLTTLIQALSLRHGQPVDLLASGPWVRPLLRGNPHVGDIHLISSRRAPYWLTPSQWSAVRWLRSREGAPIYDCERDPHARALLARAVPEERRYLRAWDHDPGPQLHWVEWWLQIANLSPPFLHEAGTVPPPVDAPALTSLYLQPADREDARRWLAARGLDGQPFVLIQPGHKKTHKRGRLATQQHAKHWPASHWAAVARGIAAALPQARVLVCGTRQEQGLVQEIVDAAAEPRVVNIAGDLPIPRLMALAERAHSMVSVDTGPAHVAAAMDCPLVVLFSAFGATRWKPRAPHADVVAVGAQDDAQMRLVDLPPEPVLAAWRSLKPRRIEAH</sequence>
<dbReference type="Pfam" id="PF01075">
    <property type="entry name" value="Glyco_transf_9"/>
    <property type="match status" value="1"/>
</dbReference>
<evidence type="ECO:0000313" key="3">
    <source>
        <dbReference type="EMBL" id="RZS58690.1"/>
    </source>
</evidence>
<accession>A0A4V2EX93</accession>
<evidence type="ECO:0000313" key="4">
    <source>
        <dbReference type="Proteomes" id="UP000293433"/>
    </source>
</evidence>
<dbReference type="SUPFAM" id="SSF53756">
    <property type="entry name" value="UDP-Glycosyltransferase/glycogen phosphorylase"/>
    <property type="match status" value="1"/>
</dbReference>
<dbReference type="InterPro" id="IPR002201">
    <property type="entry name" value="Glyco_trans_9"/>
</dbReference>
<dbReference type="PANTHER" id="PTHR30160:SF1">
    <property type="entry name" value="LIPOPOLYSACCHARIDE 1,2-N-ACETYLGLUCOSAMINETRANSFERASE-RELATED"/>
    <property type="match status" value="1"/>
</dbReference>
<evidence type="ECO:0000256" key="1">
    <source>
        <dbReference type="ARBA" id="ARBA00022676"/>
    </source>
</evidence>
<dbReference type="OrthoDB" id="9797795at2"/>
<name>A0A4V2EX93_9BURK</name>
<dbReference type="GO" id="GO:0009244">
    <property type="term" value="P:lipopolysaccharide core region biosynthetic process"/>
    <property type="evidence" value="ECO:0007669"/>
    <property type="project" value="TreeGrafter"/>
</dbReference>
<dbReference type="RefSeq" id="WP_130480809.1">
    <property type="nucleotide sequence ID" value="NZ_SGWV01000007.1"/>
</dbReference>
<keyword evidence="1" id="KW-0328">Glycosyltransferase</keyword>
<dbReference type="GO" id="GO:0008713">
    <property type="term" value="F:ADP-heptose-lipopolysaccharide heptosyltransferase activity"/>
    <property type="evidence" value="ECO:0007669"/>
    <property type="project" value="TreeGrafter"/>
</dbReference>
<dbReference type="AlphaFoldDB" id="A0A4V2EX93"/>
<comment type="caution">
    <text evidence="3">The sequence shown here is derived from an EMBL/GenBank/DDBJ whole genome shotgun (WGS) entry which is preliminary data.</text>
</comment>
<protein>
    <submittedName>
        <fullName evidence="3">Heptosyltransferase-2/heptosyltransferase-3</fullName>
    </submittedName>
</protein>
<keyword evidence="2 3" id="KW-0808">Transferase</keyword>
<dbReference type="EMBL" id="SGWV01000007">
    <property type="protein sequence ID" value="RZS58690.1"/>
    <property type="molecule type" value="Genomic_DNA"/>
</dbReference>
<evidence type="ECO:0000256" key="2">
    <source>
        <dbReference type="ARBA" id="ARBA00022679"/>
    </source>
</evidence>
<dbReference type="InterPro" id="IPR051199">
    <property type="entry name" value="LPS_LOS_Heptosyltrfase"/>
</dbReference>
<dbReference type="GO" id="GO:0005829">
    <property type="term" value="C:cytosol"/>
    <property type="evidence" value="ECO:0007669"/>
    <property type="project" value="TreeGrafter"/>
</dbReference>
<keyword evidence="4" id="KW-1185">Reference proteome</keyword>